<protein>
    <recommendedName>
        <fullName evidence="7">VTT domain-containing protein</fullName>
    </recommendedName>
</protein>
<evidence type="ECO:0000256" key="5">
    <source>
        <dbReference type="ARBA" id="ARBA00023136"/>
    </source>
</evidence>
<dbReference type="Proteomes" id="UP000481153">
    <property type="component" value="Unassembled WGS sequence"/>
</dbReference>
<feature type="transmembrane region" description="Helical" evidence="6">
    <location>
        <begin position="176"/>
        <end position="203"/>
    </location>
</feature>
<dbReference type="PANTHER" id="PTHR12677:SF59">
    <property type="entry name" value="GOLGI APPARATUS MEMBRANE PROTEIN TVP38-RELATED"/>
    <property type="match status" value="1"/>
</dbReference>
<feature type="transmembrane region" description="Helical" evidence="6">
    <location>
        <begin position="31"/>
        <end position="49"/>
    </location>
</feature>
<evidence type="ECO:0000256" key="3">
    <source>
        <dbReference type="ARBA" id="ARBA00022692"/>
    </source>
</evidence>
<evidence type="ECO:0000256" key="1">
    <source>
        <dbReference type="ARBA" id="ARBA00004651"/>
    </source>
</evidence>
<sequence>MPPSYRSIPVAADSEESKKTRLTKNSNGPSLVFFLLAGSFCLVAVVCLYEFTQTKAFANTVEWEQKHQIWGGLIFMIVYAVCIILCCPSTLFDLTAGYLFGFGFGNVVALGGKTFGSVVAFLIGRYVMKDTVRQKLQEGQPMFRAWALLLDRDQLQFVVLLQLAYIPIFIKNYGLAILHIPFGLFLWTSIFIGGARTVLTVYIGHSVTKMAHLFSGEATAADSKSHLVQEILIIVTVVSTLLLAIVGGYKTRQYIDELAKKELEQEELIRPSASH</sequence>
<name>A0A6G0X1Y8_9STRA</name>
<comment type="subcellular location">
    <subcellularLocation>
        <location evidence="1">Cell membrane</location>
        <topology evidence="1">Multi-pass membrane protein</topology>
    </subcellularLocation>
</comment>
<dbReference type="VEuPathDB" id="FungiDB:AeMF1_003494"/>
<feature type="transmembrane region" description="Helical" evidence="6">
    <location>
        <begin position="231"/>
        <end position="249"/>
    </location>
</feature>
<evidence type="ECO:0000256" key="6">
    <source>
        <dbReference type="SAM" id="Phobius"/>
    </source>
</evidence>
<evidence type="ECO:0000256" key="2">
    <source>
        <dbReference type="ARBA" id="ARBA00022475"/>
    </source>
</evidence>
<comment type="caution">
    <text evidence="8">The sequence shown here is derived from an EMBL/GenBank/DDBJ whole genome shotgun (WGS) entry which is preliminary data.</text>
</comment>
<feature type="domain" description="VTT" evidence="7">
    <location>
        <begin position="88"/>
        <end position="205"/>
    </location>
</feature>
<dbReference type="EMBL" id="VJMJ01000119">
    <property type="protein sequence ID" value="KAF0733805.1"/>
    <property type="molecule type" value="Genomic_DNA"/>
</dbReference>
<evidence type="ECO:0000313" key="9">
    <source>
        <dbReference type="Proteomes" id="UP000481153"/>
    </source>
</evidence>
<accession>A0A6G0X1Y8</accession>
<organism evidence="8 9">
    <name type="scientific">Aphanomyces euteiches</name>
    <dbReference type="NCBI Taxonomy" id="100861"/>
    <lineage>
        <taxon>Eukaryota</taxon>
        <taxon>Sar</taxon>
        <taxon>Stramenopiles</taxon>
        <taxon>Oomycota</taxon>
        <taxon>Saprolegniomycetes</taxon>
        <taxon>Saprolegniales</taxon>
        <taxon>Verrucalvaceae</taxon>
        <taxon>Aphanomyces</taxon>
    </lineage>
</organism>
<dbReference type="InterPro" id="IPR032816">
    <property type="entry name" value="VTT_dom"/>
</dbReference>
<evidence type="ECO:0000256" key="4">
    <source>
        <dbReference type="ARBA" id="ARBA00022989"/>
    </source>
</evidence>
<feature type="transmembrane region" description="Helical" evidence="6">
    <location>
        <begin position="98"/>
        <end position="124"/>
    </location>
</feature>
<reference evidence="8 9" key="1">
    <citation type="submission" date="2019-07" db="EMBL/GenBank/DDBJ databases">
        <title>Genomics analysis of Aphanomyces spp. identifies a new class of oomycete effector associated with host adaptation.</title>
        <authorList>
            <person name="Gaulin E."/>
        </authorList>
    </citation>
    <scope>NUCLEOTIDE SEQUENCE [LARGE SCALE GENOMIC DNA]</scope>
    <source>
        <strain evidence="8 9">ATCC 201684</strain>
    </source>
</reference>
<dbReference type="PANTHER" id="PTHR12677">
    <property type="entry name" value="GOLGI APPARATUS MEMBRANE PROTEIN TVP38-RELATED"/>
    <property type="match status" value="1"/>
</dbReference>
<keyword evidence="5 6" id="KW-0472">Membrane</keyword>
<keyword evidence="2" id="KW-1003">Cell membrane</keyword>
<keyword evidence="9" id="KW-1185">Reference proteome</keyword>
<gene>
    <name evidence="8" type="ORF">Ae201684_009373</name>
</gene>
<dbReference type="Pfam" id="PF09335">
    <property type="entry name" value="VTT_dom"/>
    <property type="match status" value="1"/>
</dbReference>
<keyword evidence="4 6" id="KW-1133">Transmembrane helix</keyword>
<dbReference type="InterPro" id="IPR015414">
    <property type="entry name" value="TMEM64"/>
</dbReference>
<feature type="transmembrane region" description="Helical" evidence="6">
    <location>
        <begin position="69"/>
        <end position="92"/>
    </location>
</feature>
<dbReference type="GO" id="GO:0005886">
    <property type="term" value="C:plasma membrane"/>
    <property type="evidence" value="ECO:0007669"/>
    <property type="project" value="UniProtKB-SubCell"/>
</dbReference>
<dbReference type="AlphaFoldDB" id="A0A6G0X1Y8"/>
<evidence type="ECO:0000259" key="7">
    <source>
        <dbReference type="Pfam" id="PF09335"/>
    </source>
</evidence>
<keyword evidence="3 6" id="KW-0812">Transmembrane</keyword>
<proteinExistence type="predicted"/>
<evidence type="ECO:0000313" key="8">
    <source>
        <dbReference type="EMBL" id="KAF0733805.1"/>
    </source>
</evidence>